<proteinExistence type="predicted"/>
<protein>
    <submittedName>
        <fullName evidence="1">Uncharacterized protein</fullName>
    </submittedName>
</protein>
<name>A0ACC0DU19_9BASI</name>
<comment type="caution">
    <text evidence="1">The sequence shown here is derived from an EMBL/GenBank/DDBJ whole genome shotgun (WGS) entry which is preliminary data.</text>
</comment>
<reference evidence="2" key="2">
    <citation type="journal article" date="2018" name="Mol. Plant Microbe Interact.">
        <title>Genome sequence resources for the wheat stripe rust pathogen (Puccinia striiformis f. sp. tritici) and the barley stripe rust pathogen (Puccinia striiformis f. sp. hordei).</title>
        <authorList>
            <person name="Xia C."/>
            <person name="Wang M."/>
            <person name="Yin C."/>
            <person name="Cornejo O.E."/>
            <person name="Hulbert S.H."/>
            <person name="Chen X."/>
        </authorList>
    </citation>
    <scope>NUCLEOTIDE SEQUENCE [LARGE SCALE GENOMIC DNA]</scope>
    <source>
        <strain evidence="2">93-210</strain>
    </source>
</reference>
<keyword evidence="2" id="KW-1185">Reference proteome</keyword>
<dbReference type="EMBL" id="CM045879">
    <property type="protein sequence ID" value="KAI7938967.1"/>
    <property type="molecule type" value="Genomic_DNA"/>
</dbReference>
<dbReference type="Proteomes" id="UP001060170">
    <property type="component" value="Chromosome 15"/>
</dbReference>
<reference evidence="2" key="1">
    <citation type="journal article" date="2018" name="BMC Genomics">
        <title>Genomic insights into host adaptation between the wheat stripe rust pathogen (Puccinia striiformis f. sp. tritici) and the barley stripe rust pathogen (Puccinia striiformis f. sp. hordei).</title>
        <authorList>
            <person name="Xia C."/>
            <person name="Wang M."/>
            <person name="Yin C."/>
            <person name="Cornejo O.E."/>
            <person name="Hulbert S.H."/>
            <person name="Chen X."/>
        </authorList>
    </citation>
    <scope>NUCLEOTIDE SEQUENCE [LARGE SCALE GENOMIC DNA]</scope>
    <source>
        <strain evidence="2">93-210</strain>
    </source>
</reference>
<accession>A0ACC0DU19</accession>
<sequence>MAAHGSVIDISPSPTQIVLLGTDSPADLDVVCKPKLPPVTFGGREYLASVSTVTVTNDELVLTTDGATLKLYDGIDPAAVAAIWDIPKDASDEEDMPTPSAPHSTALLLSSNSPTNPDPAYFTPSPTLASSSGTPGIWNLATMELISVTNPAEAPVSQQMGTKYEKLLYKAKLADYLEYLRENDYLQNHSD</sequence>
<evidence type="ECO:0000313" key="1">
    <source>
        <dbReference type="EMBL" id="KAI7938967.1"/>
    </source>
</evidence>
<reference evidence="1 2" key="3">
    <citation type="journal article" date="2022" name="Microbiol. Spectr.">
        <title>Folding features and dynamics of 3D genome architecture in plant fungal pathogens.</title>
        <authorList>
            <person name="Xia C."/>
        </authorList>
    </citation>
    <scope>NUCLEOTIDE SEQUENCE [LARGE SCALE GENOMIC DNA]</scope>
    <source>
        <strain evidence="1 2">93-210</strain>
    </source>
</reference>
<evidence type="ECO:0000313" key="2">
    <source>
        <dbReference type="Proteomes" id="UP001060170"/>
    </source>
</evidence>
<organism evidence="1 2">
    <name type="scientific">Puccinia striiformis f. sp. tritici</name>
    <dbReference type="NCBI Taxonomy" id="168172"/>
    <lineage>
        <taxon>Eukaryota</taxon>
        <taxon>Fungi</taxon>
        <taxon>Dikarya</taxon>
        <taxon>Basidiomycota</taxon>
        <taxon>Pucciniomycotina</taxon>
        <taxon>Pucciniomycetes</taxon>
        <taxon>Pucciniales</taxon>
        <taxon>Pucciniaceae</taxon>
        <taxon>Puccinia</taxon>
    </lineage>
</organism>
<gene>
    <name evidence="1" type="ORF">MJO28_014546</name>
</gene>